<dbReference type="EMBL" id="GG663363">
    <property type="protein sequence ID" value="EEH11295.1"/>
    <property type="molecule type" value="Genomic_DNA"/>
</dbReference>
<keyword evidence="2" id="KW-1185">Reference proteome</keyword>
<name>C0NCA4_AJECG</name>
<protein>
    <submittedName>
        <fullName evidence="1">Uncharacterized protein</fullName>
    </submittedName>
</protein>
<dbReference type="RefSeq" id="XP_045291775.1">
    <property type="nucleotide sequence ID" value="XM_045427800.1"/>
</dbReference>
<dbReference type="GeneID" id="69033767"/>
<evidence type="ECO:0000313" key="2">
    <source>
        <dbReference type="Proteomes" id="UP000001631"/>
    </source>
</evidence>
<sequence length="114" mass="12795">MAPIGSGLNWKGRIKPFFIHFDSDVDVDCNFDYCLLTSPGSVAQGMRGKDLVSTSQVVEPRQLKIRQKRQDAWILTGPSVLTTRKNVYGAELMMINKKKRQSLVRGSLAKPRSN</sequence>
<organism evidence="1 2">
    <name type="scientific">Ajellomyces capsulatus (strain G186AR / H82 / ATCC MYA-2454 / RMSCC 2432)</name>
    <name type="common">Darling's disease fungus</name>
    <name type="synonym">Histoplasma capsulatum</name>
    <dbReference type="NCBI Taxonomy" id="447093"/>
    <lineage>
        <taxon>Eukaryota</taxon>
        <taxon>Fungi</taxon>
        <taxon>Dikarya</taxon>
        <taxon>Ascomycota</taxon>
        <taxon>Pezizomycotina</taxon>
        <taxon>Eurotiomycetes</taxon>
        <taxon>Eurotiomycetidae</taxon>
        <taxon>Onygenales</taxon>
        <taxon>Ajellomycetaceae</taxon>
        <taxon>Histoplasma</taxon>
    </lineage>
</organism>
<dbReference type="AlphaFoldDB" id="C0NCA4"/>
<accession>C0NCA4</accession>
<dbReference type="Proteomes" id="UP000001631">
    <property type="component" value="Unassembled WGS sequence"/>
</dbReference>
<dbReference type="HOGENOM" id="CLU_2120385_0_0_1"/>
<evidence type="ECO:0000313" key="1">
    <source>
        <dbReference type="EMBL" id="EEH11295.1"/>
    </source>
</evidence>
<reference evidence="1" key="1">
    <citation type="submission" date="2009-02" db="EMBL/GenBank/DDBJ databases">
        <title>The Genome Sequence of Ajellomyces capsulatus strain G186AR.</title>
        <authorList>
            <consortium name="The Broad Institute Genome Sequencing Platform"/>
            <person name="Champion M."/>
            <person name="Cuomo C."/>
            <person name="Ma L.-J."/>
            <person name="Henn M.R."/>
            <person name="Sil A."/>
            <person name="Goldman B."/>
            <person name="Young S.K."/>
            <person name="Kodira C.D."/>
            <person name="Zeng Q."/>
            <person name="Koehrsen M."/>
            <person name="Alvarado L."/>
            <person name="Berlin A."/>
            <person name="Borenstein D."/>
            <person name="Chen Z."/>
            <person name="Engels R."/>
            <person name="Freedman E."/>
            <person name="Gellesch M."/>
            <person name="Goldberg J."/>
            <person name="Griggs A."/>
            <person name="Gujja S."/>
            <person name="Heiman D."/>
            <person name="Hepburn T."/>
            <person name="Howarth C."/>
            <person name="Jen D."/>
            <person name="Larson L."/>
            <person name="Lewis B."/>
            <person name="Mehta T."/>
            <person name="Park D."/>
            <person name="Pearson M."/>
            <person name="Roberts A."/>
            <person name="Saif S."/>
            <person name="Shea T."/>
            <person name="Shenoy N."/>
            <person name="Sisk P."/>
            <person name="Stolte C."/>
            <person name="Sykes S."/>
            <person name="Walk T."/>
            <person name="White J."/>
            <person name="Yandava C."/>
            <person name="Klein B."/>
            <person name="McEwen J.G."/>
            <person name="Puccia R."/>
            <person name="Goldman G.H."/>
            <person name="Felipe M.S."/>
            <person name="Nino-Vega G."/>
            <person name="San-Blas G."/>
            <person name="Taylor J."/>
            <person name="Mendoza L."/>
            <person name="Galagan J."/>
            <person name="Nusbaum C."/>
            <person name="Birren B."/>
        </authorList>
    </citation>
    <scope>NUCLEOTIDE SEQUENCE</scope>
    <source>
        <strain evidence="1">G186AR</strain>
    </source>
</reference>
<proteinExistence type="predicted"/>
<gene>
    <name evidence="1" type="ORF">HCBG_00750</name>
</gene>
<dbReference type="InParanoid" id="C0NCA4"/>